<feature type="region of interest" description="Disordered" evidence="7">
    <location>
        <begin position="70"/>
        <end position="91"/>
    </location>
</feature>
<dbReference type="Pfam" id="PF00831">
    <property type="entry name" value="Ribosomal_L29"/>
    <property type="match status" value="1"/>
</dbReference>
<keyword evidence="6" id="KW-0175">Coiled coil</keyword>
<dbReference type="Gene3D" id="1.10.287.310">
    <property type="match status" value="1"/>
</dbReference>
<dbReference type="EMBL" id="MEUW01000021">
    <property type="protein sequence ID" value="OGC44326.1"/>
    <property type="molecule type" value="Genomic_DNA"/>
</dbReference>
<dbReference type="AlphaFoldDB" id="A0A1F4UHB1"/>
<gene>
    <name evidence="5" type="primary">rpmC</name>
    <name evidence="8" type="ORF">A2V54_03010</name>
</gene>
<evidence type="ECO:0000313" key="8">
    <source>
        <dbReference type="EMBL" id="OGC44326.1"/>
    </source>
</evidence>
<dbReference type="GO" id="GO:0005840">
    <property type="term" value="C:ribosome"/>
    <property type="evidence" value="ECO:0007669"/>
    <property type="project" value="UniProtKB-KW"/>
</dbReference>
<dbReference type="GO" id="GO:0003735">
    <property type="term" value="F:structural constituent of ribosome"/>
    <property type="evidence" value="ECO:0007669"/>
    <property type="project" value="InterPro"/>
</dbReference>
<dbReference type="NCBIfam" id="TIGR00012">
    <property type="entry name" value="L29"/>
    <property type="match status" value="1"/>
</dbReference>
<proteinExistence type="inferred from homology"/>
<comment type="similarity">
    <text evidence="1 5">Belongs to the universal ribosomal protein uL29 family.</text>
</comment>
<keyword evidence="3 5" id="KW-0687">Ribonucleoprotein</keyword>
<dbReference type="GO" id="GO:0006412">
    <property type="term" value="P:translation"/>
    <property type="evidence" value="ECO:0007669"/>
    <property type="project" value="UniProtKB-UniRule"/>
</dbReference>
<evidence type="ECO:0000256" key="4">
    <source>
        <dbReference type="ARBA" id="ARBA00035204"/>
    </source>
</evidence>
<evidence type="ECO:0000313" key="9">
    <source>
        <dbReference type="Proteomes" id="UP000176583"/>
    </source>
</evidence>
<evidence type="ECO:0000256" key="7">
    <source>
        <dbReference type="SAM" id="MobiDB-lite"/>
    </source>
</evidence>
<dbReference type="Proteomes" id="UP000176583">
    <property type="component" value="Unassembled WGS sequence"/>
</dbReference>
<dbReference type="HAMAP" id="MF_00374">
    <property type="entry name" value="Ribosomal_uL29"/>
    <property type="match status" value="1"/>
</dbReference>
<keyword evidence="2 5" id="KW-0689">Ribosomal protein</keyword>
<reference evidence="8 9" key="1">
    <citation type="journal article" date="2016" name="Nat. Commun.">
        <title>Thousands of microbial genomes shed light on interconnected biogeochemical processes in an aquifer system.</title>
        <authorList>
            <person name="Anantharaman K."/>
            <person name="Brown C.T."/>
            <person name="Hug L.A."/>
            <person name="Sharon I."/>
            <person name="Castelle C.J."/>
            <person name="Probst A.J."/>
            <person name="Thomas B.C."/>
            <person name="Singh A."/>
            <person name="Wilkins M.J."/>
            <person name="Karaoz U."/>
            <person name="Brodie E.L."/>
            <person name="Williams K.H."/>
            <person name="Hubbard S.S."/>
            <person name="Banfield J.F."/>
        </authorList>
    </citation>
    <scope>NUCLEOTIDE SEQUENCE [LARGE SCALE GENOMIC DNA]</scope>
</reference>
<dbReference type="InterPro" id="IPR001854">
    <property type="entry name" value="Ribosomal_uL29"/>
</dbReference>
<dbReference type="STRING" id="1802613.A2V54_03010"/>
<protein>
    <recommendedName>
        <fullName evidence="4 5">Large ribosomal subunit protein uL29</fullName>
    </recommendedName>
</protein>
<feature type="coiled-coil region" evidence="6">
    <location>
        <begin position="2"/>
        <end position="29"/>
    </location>
</feature>
<evidence type="ECO:0000256" key="3">
    <source>
        <dbReference type="ARBA" id="ARBA00023274"/>
    </source>
</evidence>
<evidence type="ECO:0000256" key="1">
    <source>
        <dbReference type="ARBA" id="ARBA00009254"/>
    </source>
</evidence>
<dbReference type="GO" id="GO:1990904">
    <property type="term" value="C:ribonucleoprotein complex"/>
    <property type="evidence" value="ECO:0007669"/>
    <property type="project" value="UniProtKB-KW"/>
</dbReference>
<sequence>MKEFREKEEKELRKVLDETQAEISQLRGKRAIGALADTSSIRKKRREVARILTTFGEKEVLKEVAQIEENKNGRPQKRPSILKKQNVEKKA</sequence>
<dbReference type="InterPro" id="IPR036049">
    <property type="entry name" value="Ribosomal_uL29_sf"/>
</dbReference>
<dbReference type="SUPFAM" id="SSF46561">
    <property type="entry name" value="Ribosomal protein L29 (L29p)"/>
    <property type="match status" value="1"/>
</dbReference>
<evidence type="ECO:0000256" key="2">
    <source>
        <dbReference type="ARBA" id="ARBA00022980"/>
    </source>
</evidence>
<name>A0A1F4UHB1_UNCKA</name>
<evidence type="ECO:0000256" key="6">
    <source>
        <dbReference type="SAM" id="Coils"/>
    </source>
</evidence>
<comment type="caution">
    <text evidence="8">The sequence shown here is derived from an EMBL/GenBank/DDBJ whole genome shotgun (WGS) entry which is preliminary data.</text>
</comment>
<accession>A0A1F4UHB1</accession>
<organism evidence="8 9">
    <name type="scientific">candidate division WWE3 bacterium RBG_19FT_COMBO_53_11</name>
    <dbReference type="NCBI Taxonomy" id="1802613"/>
    <lineage>
        <taxon>Bacteria</taxon>
        <taxon>Katanobacteria</taxon>
    </lineage>
</organism>
<evidence type="ECO:0000256" key="5">
    <source>
        <dbReference type="HAMAP-Rule" id="MF_00374"/>
    </source>
</evidence>